<accession>A0A3N7JTN0</accession>
<reference evidence="5 6" key="1">
    <citation type="submission" date="2018-08" db="EMBL/GenBank/DDBJ databases">
        <authorList>
            <person name="Khan S.A."/>
            <person name="Jeon C.O."/>
            <person name="Chun B.H."/>
            <person name="Jeong S.E."/>
        </authorList>
    </citation>
    <scope>NUCLEOTIDE SEQUENCE [LARGE SCALE GENOMIC DNA]</scope>
    <source>
        <strain evidence="5 6">S-16</strain>
    </source>
</reference>
<dbReference type="InterPro" id="IPR036693">
    <property type="entry name" value="TF_LuxR_autoind-bd_dom_sf"/>
</dbReference>
<evidence type="ECO:0000259" key="4">
    <source>
        <dbReference type="PROSITE" id="PS50043"/>
    </source>
</evidence>
<dbReference type="PANTHER" id="PTHR44688">
    <property type="entry name" value="DNA-BINDING TRANSCRIPTIONAL ACTIVATOR DEVR_DOSR"/>
    <property type="match status" value="1"/>
</dbReference>
<organism evidence="5 6">
    <name type="scientific">Piscinibacter terrae</name>
    <dbReference type="NCBI Taxonomy" id="2496871"/>
    <lineage>
        <taxon>Bacteria</taxon>
        <taxon>Pseudomonadati</taxon>
        <taxon>Pseudomonadota</taxon>
        <taxon>Betaproteobacteria</taxon>
        <taxon>Burkholderiales</taxon>
        <taxon>Sphaerotilaceae</taxon>
        <taxon>Piscinibacter</taxon>
    </lineage>
</organism>
<protein>
    <submittedName>
        <fullName evidence="5">LuxR family transcriptional regulator</fullName>
    </submittedName>
</protein>
<name>A0A3N7JTN0_9BURK</name>
<keyword evidence="2" id="KW-0238">DNA-binding</keyword>
<dbReference type="InterPro" id="IPR005143">
    <property type="entry name" value="TF_LuxR_autoind-bd_dom"/>
</dbReference>
<dbReference type="SUPFAM" id="SSF75516">
    <property type="entry name" value="Pheromone-binding domain of LuxR-like quorum-sensing transcription factors"/>
    <property type="match status" value="1"/>
</dbReference>
<feature type="domain" description="HTH luxR-type" evidence="4">
    <location>
        <begin position="172"/>
        <end position="237"/>
    </location>
</feature>
<dbReference type="SUPFAM" id="SSF46894">
    <property type="entry name" value="C-terminal effector domain of the bipartite response regulators"/>
    <property type="match status" value="1"/>
</dbReference>
<dbReference type="OrthoDB" id="9774661at2"/>
<evidence type="ECO:0000256" key="1">
    <source>
        <dbReference type="ARBA" id="ARBA00023015"/>
    </source>
</evidence>
<dbReference type="CDD" id="cd06170">
    <property type="entry name" value="LuxR_C_like"/>
    <property type="match status" value="1"/>
</dbReference>
<dbReference type="InterPro" id="IPR036388">
    <property type="entry name" value="WH-like_DNA-bd_sf"/>
</dbReference>
<keyword evidence="1" id="KW-0805">Transcription regulation</keyword>
<dbReference type="Gene3D" id="3.30.450.80">
    <property type="entry name" value="Transcription factor LuxR-like, autoinducer-binding domain"/>
    <property type="match status" value="1"/>
</dbReference>
<dbReference type="Proteomes" id="UP000267464">
    <property type="component" value="Unassembled WGS sequence"/>
</dbReference>
<evidence type="ECO:0000313" key="6">
    <source>
        <dbReference type="Proteomes" id="UP000267464"/>
    </source>
</evidence>
<proteinExistence type="predicted"/>
<dbReference type="GO" id="GO:0006355">
    <property type="term" value="P:regulation of DNA-templated transcription"/>
    <property type="evidence" value="ECO:0007669"/>
    <property type="project" value="InterPro"/>
</dbReference>
<dbReference type="Pfam" id="PF00196">
    <property type="entry name" value="GerE"/>
    <property type="match status" value="1"/>
</dbReference>
<evidence type="ECO:0000256" key="3">
    <source>
        <dbReference type="ARBA" id="ARBA00023163"/>
    </source>
</evidence>
<dbReference type="RefSeq" id="WP_124540822.1">
    <property type="nucleotide sequence ID" value="NZ_QUSW01000003.1"/>
</dbReference>
<dbReference type="PRINTS" id="PR00038">
    <property type="entry name" value="HTHLUXR"/>
</dbReference>
<dbReference type="AlphaFoldDB" id="A0A3N7JTN0"/>
<reference evidence="5 6" key="2">
    <citation type="submission" date="2018-12" db="EMBL/GenBank/DDBJ databases">
        <title>Rhizobacter gummiphilus sp. nov., a rubber-degrading bacterium isolated from the soil of a botanical garden in Japan.</title>
        <authorList>
            <person name="Shunsuke S.S."/>
        </authorList>
    </citation>
    <scope>NUCLEOTIDE SEQUENCE [LARGE SCALE GENOMIC DNA]</scope>
    <source>
        <strain evidence="5 6">S-16</strain>
    </source>
</reference>
<dbReference type="PANTHER" id="PTHR44688:SF16">
    <property type="entry name" value="DNA-BINDING TRANSCRIPTIONAL ACTIVATOR DEVR_DOSR"/>
    <property type="match status" value="1"/>
</dbReference>
<sequence length="240" mass="27476">MTVDAIDFGLATLDLKNRDDLLKAVLSFARDLEFEQVTAMVAEDRIGSETRFAWVANMPEEYREICENVTRAKCDPVMQHCKRHGTPIAWNQTTYVTVDQGEQWEEQARFGYCTGITFALHLPHGHHFWIGVDRDQELPNDRREVERMTGNLMLFAVSVQEAAMQVLLPTTRERVCARLTPRELDTIRWTMEGKTAWEVAQILSISEQTAVRHLNNATHKLGCVNKHHAVVKALRLGLLH</sequence>
<dbReference type="PROSITE" id="PS50043">
    <property type="entry name" value="HTH_LUXR_2"/>
    <property type="match status" value="1"/>
</dbReference>
<dbReference type="Pfam" id="PF03472">
    <property type="entry name" value="Autoind_bind"/>
    <property type="match status" value="1"/>
</dbReference>
<dbReference type="SMART" id="SM00421">
    <property type="entry name" value="HTH_LUXR"/>
    <property type="match status" value="1"/>
</dbReference>
<keyword evidence="6" id="KW-1185">Reference proteome</keyword>
<dbReference type="EMBL" id="QUSW01000003">
    <property type="protein sequence ID" value="RQP24299.1"/>
    <property type="molecule type" value="Genomic_DNA"/>
</dbReference>
<gene>
    <name evidence="5" type="ORF">DZC73_13415</name>
</gene>
<evidence type="ECO:0000313" key="5">
    <source>
        <dbReference type="EMBL" id="RQP24299.1"/>
    </source>
</evidence>
<evidence type="ECO:0000256" key="2">
    <source>
        <dbReference type="ARBA" id="ARBA00023125"/>
    </source>
</evidence>
<dbReference type="InterPro" id="IPR000792">
    <property type="entry name" value="Tscrpt_reg_LuxR_C"/>
</dbReference>
<dbReference type="GO" id="GO:0003677">
    <property type="term" value="F:DNA binding"/>
    <property type="evidence" value="ECO:0007669"/>
    <property type="project" value="UniProtKB-KW"/>
</dbReference>
<keyword evidence="3" id="KW-0804">Transcription</keyword>
<dbReference type="InterPro" id="IPR016032">
    <property type="entry name" value="Sig_transdc_resp-reg_C-effctor"/>
</dbReference>
<comment type="caution">
    <text evidence="5">The sequence shown here is derived from an EMBL/GenBank/DDBJ whole genome shotgun (WGS) entry which is preliminary data.</text>
</comment>
<dbReference type="Gene3D" id="1.10.10.10">
    <property type="entry name" value="Winged helix-like DNA-binding domain superfamily/Winged helix DNA-binding domain"/>
    <property type="match status" value="1"/>
</dbReference>